<feature type="domain" description="HTH OST-type" evidence="3">
    <location>
        <begin position="1"/>
        <end position="64"/>
    </location>
</feature>
<feature type="transmembrane region" description="Helical" evidence="2">
    <location>
        <begin position="569"/>
        <end position="588"/>
    </location>
</feature>
<proteinExistence type="predicted"/>
<evidence type="ECO:0000313" key="4">
    <source>
        <dbReference type="EMBL" id="VDP81761.1"/>
    </source>
</evidence>
<feature type="transmembrane region" description="Helical" evidence="2">
    <location>
        <begin position="466"/>
        <end position="496"/>
    </location>
</feature>
<dbReference type="Gene3D" id="3.30.420.610">
    <property type="entry name" value="LOTUS domain-like"/>
    <property type="match status" value="2"/>
</dbReference>
<evidence type="ECO:0000313" key="6">
    <source>
        <dbReference type="WBParaSite" id="ECPE_0000771201-mRNA-1"/>
    </source>
</evidence>
<feature type="region of interest" description="Disordered" evidence="1">
    <location>
        <begin position="238"/>
        <end position="274"/>
    </location>
</feature>
<keyword evidence="5" id="KW-1185">Reference proteome</keyword>
<dbReference type="EMBL" id="UZAN01044931">
    <property type="protein sequence ID" value="VDP81761.1"/>
    <property type="molecule type" value="Genomic_DNA"/>
</dbReference>
<feature type="transmembrane region" description="Helical" evidence="2">
    <location>
        <begin position="611"/>
        <end position="633"/>
    </location>
</feature>
<accession>A0A183AL58</accession>
<dbReference type="AlphaFoldDB" id="A0A183AL58"/>
<keyword evidence="2" id="KW-0812">Transmembrane</keyword>
<dbReference type="Pfam" id="PF12872">
    <property type="entry name" value="OST-HTH"/>
    <property type="match status" value="2"/>
</dbReference>
<dbReference type="CDD" id="cd08824">
    <property type="entry name" value="LOTUS"/>
    <property type="match status" value="1"/>
</dbReference>
<feature type="domain" description="HTH OST-type" evidence="3">
    <location>
        <begin position="285"/>
        <end position="363"/>
    </location>
</feature>
<protein>
    <submittedName>
        <fullName evidence="6">HTH OST-type domain-containing protein</fullName>
    </submittedName>
</protein>
<dbReference type="WBParaSite" id="ECPE_0000771201-mRNA-1">
    <property type="protein sequence ID" value="ECPE_0000771201-mRNA-1"/>
    <property type="gene ID" value="ECPE_0000771201"/>
</dbReference>
<organism evidence="6">
    <name type="scientific">Echinostoma caproni</name>
    <dbReference type="NCBI Taxonomy" id="27848"/>
    <lineage>
        <taxon>Eukaryota</taxon>
        <taxon>Metazoa</taxon>
        <taxon>Spiralia</taxon>
        <taxon>Lophotrochozoa</taxon>
        <taxon>Platyhelminthes</taxon>
        <taxon>Trematoda</taxon>
        <taxon>Digenea</taxon>
        <taxon>Plagiorchiida</taxon>
        <taxon>Echinostomata</taxon>
        <taxon>Echinostomatoidea</taxon>
        <taxon>Echinostomatidae</taxon>
        <taxon>Echinostoma</taxon>
    </lineage>
</organism>
<evidence type="ECO:0000259" key="3">
    <source>
        <dbReference type="PROSITE" id="PS51644"/>
    </source>
</evidence>
<evidence type="ECO:0000313" key="5">
    <source>
        <dbReference type="Proteomes" id="UP000272942"/>
    </source>
</evidence>
<evidence type="ECO:0000256" key="1">
    <source>
        <dbReference type="SAM" id="MobiDB-lite"/>
    </source>
</evidence>
<feature type="compositionally biased region" description="Polar residues" evidence="1">
    <location>
        <begin position="238"/>
        <end position="255"/>
    </location>
</feature>
<name>A0A183AL58_9TREM</name>
<dbReference type="InterPro" id="IPR025605">
    <property type="entry name" value="OST-HTH/LOTUS_dom"/>
</dbReference>
<reference evidence="4 5" key="2">
    <citation type="submission" date="2018-11" db="EMBL/GenBank/DDBJ databases">
        <authorList>
            <consortium name="Pathogen Informatics"/>
        </authorList>
    </citation>
    <scope>NUCLEOTIDE SEQUENCE [LARGE SCALE GENOMIC DNA]</scope>
    <source>
        <strain evidence="4 5">Egypt</strain>
    </source>
</reference>
<dbReference type="InterPro" id="IPR041966">
    <property type="entry name" value="LOTUS-like"/>
</dbReference>
<feature type="compositionally biased region" description="Polar residues" evidence="1">
    <location>
        <begin position="261"/>
        <end position="274"/>
    </location>
</feature>
<dbReference type="OrthoDB" id="549353at2759"/>
<keyword evidence="2" id="KW-0472">Membrane</keyword>
<dbReference type="PROSITE" id="PS51644">
    <property type="entry name" value="HTH_OST"/>
    <property type="match status" value="2"/>
</dbReference>
<feature type="region of interest" description="Disordered" evidence="1">
    <location>
        <begin position="78"/>
        <end position="103"/>
    </location>
</feature>
<reference evidence="6" key="1">
    <citation type="submission" date="2016-06" db="UniProtKB">
        <authorList>
            <consortium name="WormBaseParasite"/>
        </authorList>
    </citation>
    <scope>IDENTIFICATION</scope>
</reference>
<keyword evidence="2" id="KW-1133">Transmembrane helix</keyword>
<sequence length="694" mass="78133">MLEAAVGKRIPLDELLNVYMKHQGYALCLEDFQFGSVRELLSKLPRLVRIETVCMDKAHSQVPPTTKDGESVGIILAPTDSLQSDKKSTDTQESMDDGSDNQDAREMELVTPTAQPKEVSQDAPVTAELDAPDTTARTWTVDYVCLADRAQIKHLAHKVLLVLLEAPSGTLSVAQFSERFRCTFRDEPNLNLIHEELGDIVEFKKLSTRTTDDALLGASGSARWNDATISESAVIMTPSSSTASEADTSMRTTDSLAAPSSVGTASSPDPVTNWEATTSTISLRPLIMFARELRELLRQNQGKLLLVQLCAVYQRRFGIPLRPQRYNYPSLATLLQAVDFVAVMRGRGVRNALSKLDLLFRKPMQKAYQESVQTVLGELRNSPITLGNMANDTSNCTASIFSILFNWFHFRVQSLECLNVGSCLPHYCNITEVTYILNRVLPTRSIQADKDGTYCHSSPEPLPKDAWFWVAIALATLCLSLLFCGTLLELFVWFCWKKDMYRERVFRQIVDQSACSALLSNSEPDEATSSQSSLNAAFEEDKVSPESGSGVFGFHYSEYREDFFDRRSWGLRLLQIYSVPANIILLRFESHHTGFDGSGKPLENRLQILDGFRFITMCWIVFAHGILFSLFTCTGDRTHRWMMIRTMGRLDLRFITRIPCITLQRIEKGYITACRDLNLDKKRCELDATNYEII</sequence>
<dbReference type="Proteomes" id="UP000272942">
    <property type="component" value="Unassembled WGS sequence"/>
</dbReference>
<gene>
    <name evidence="4" type="ORF">ECPE_LOCUS7693</name>
</gene>
<evidence type="ECO:0000256" key="2">
    <source>
        <dbReference type="SAM" id="Phobius"/>
    </source>
</evidence>